<protein>
    <submittedName>
        <fullName evidence="1">Uncharacterized protein</fullName>
    </submittedName>
</protein>
<sequence>DHIGTLDPGKLFDALVVDLAAPGSPVPPPSATPAVLEHQRDGRHEQAWALRAEQFVFLADDRNIARVYVGGKLIHAL</sequence>
<reference evidence="1" key="1">
    <citation type="submission" date="2022-07" db="EMBL/GenBank/DDBJ databases">
        <title>Phylogenomic reconstructions and comparative analyses of Kickxellomycotina fungi.</title>
        <authorList>
            <person name="Reynolds N.K."/>
            <person name="Stajich J.E."/>
            <person name="Barry K."/>
            <person name="Grigoriev I.V."/>
            <person name="Crous P."/>
            <person name="Smith M.E."/>
        </authorList>
    </citation>
    <scope>NUCLEOTIDE SEQUENCE</scope>
    <source>
        <strain evidence="1">BCRC 34780</strain>
    </source>
</reference>
<proteinExistence type="predicted"/>
<keyword evidence="2" id="KW-1185">Reference proteome</keyword>
<accession>A0ACC1KTU5</accession>
<dbReference type="Proteomes" id="UP001140087">
    <property type="component" value="Unassembled WGS sequence"/>
</dbReference>
<evidence type="ECO:0000313" key="2">
    <source>
        <dbReference type="Proteomes" id="UP001140087"/>
    </source>
</evidence>
<organism evidence="1 2">
    <name type="scientific">Coemansia helicoidea</name>
    <dbReference type="NCBI Taxonomy" id="1286919"/>
    <lineage>
        <taxon>Eukaryota</taxon>
        <taxon>Fungi</taxon>
        <taxon>Fungi incertae sedis</taxon>
        <taxon>Zoopagomycota</taxon>
        <taxon>Kickxellomycotina</taxon>
        <taxon>Kickxellomycetes</taxon>
        <taxon>Kickxellales</taxon>
        <taxon>Kickxellaceae</taxon>
        <taxon>Coemansia</taxon>
    </lineage>
</organism>
<dbReference type="EMBL" id="JANBUN010002327">
    <property type="protein sequence ID" value="KAJ2794950.1"/>
    <property type="molecule type" value="Genomic_DNA"/>
</dbReference>
<evidence type="ECO:0000313" key="1">
    <source>
        <dbReference type="EMBL" id="KAJ2794950.1"/>
    </source>
</evidence>
<feature type="non-terminal residue" evidence="1">
    <location>
        <position position="1"/>
    </location>
</feature>
<name>A0ACC1KTU5_9FUNG</name>
<comment type="caution">
    <text evidence="1">The sequence shown here is derived from an EMBL/GenBank/DDBJ whole genome shotgun (WGS) entry which is preliminary data.</text>
</comment>
<gene>
    <name evidence="1" type="ORF">H4R21_005298</name>
</gene>